<evidence type="ECO:0000256" key="2">
    <source>
        <dbReference type="ARBA" id="ARBA00023015"/>
    </source>
</evidence>
<name>A0A9D2DAX0_9FIRM</name>
<dbReference type="Pfam" id="PF04542">
    <property type="entry name" value="Sigma70_r2"/>
    <property type="match status" value="1"/>
</dbReference>
<dbReference type="PANTHER" id="PTHR43133:SF60">
    <property type="entry name" value="RNA POLYMERASE SIGMA FACTOR SIGV"/>
    <property type="match status" value="1"/>
</dbReference>
<dbReference type="Gene3D" id="1.10.1740.10">
    <property type="match status" value="1"/>
</dbReference>
<dbReference type="InterPro" id="IPR014284">
    <property type="entry name" value="RNA_pol_sigma-70_dom"/>
</dbReference>
<feature type="domain" description="RNA polymerase sigma factor 70 region 4 type 2" evidence="6">
    <location>
        <begin position="112"/>
        <end position="162"/>
    </location>
</feature>
<organism evidence="7 8">
    <name type="scientific">Candidatus Mediterraneibacter stercorigallinarum</name>
    <dbReference type="NCBI Taxonomy" id="2838686"/>
    <lineage>
        <taxon>Bacteria</taxon>
        <taxon>Bacillati</taxon>
        <taxon>Bacillota</taxon>
        <taxon>Clostridia</taxon>
        <taxon>Lachnospirales</taxon>
        <taxon>Lachnospiraceae</taxon>
        <taxon>Mediterraneibacter</taxon>
    </lineage>
</organism>
<dbReference type="GO" id="GO:0006352">
    <property type="term" value="P:DNA-templated transcription initiation"/>
    <property type="evidence" value="ECO:0007669"/>
    <property type="project" value="InterPro"/>
</dbReference>
<gene>
    <name evidence="7" type="ORF">H9817_06070</name>
</gene>
<dbReference type="InterPro" id="IPR013249">
    <property type="entry name" value="RNA_pol_sigma70_r4_t2"/>
</dbReference>
<sequence>MEAREIERCIDEFGTDIYRFCLKLCMSRQDAEDLYQQTFLKALESSRALDWEENPRAFFFTVAHNLWKSGRRKAARRSAIAPCTSIDEGQEHITQTGGDPEQDYFRRETAAEIRRIIEELPEKFRIPLTLFYLFDFKVEQIGKMTGKPPGTVKSRLFKGRKMIKKRLEEAGYGEERFSYRI</sequence>
<dbReference type="InterPro" id="IPR007627">
    <property type="entry name" value="RNA_pol_sigma70_r2"/>
</dbReference>
<comment type="caution">
    <text evidence="7">The sequence shown here is derived from an EMBL/GenBank/DDBJ whole genome shotgun (WGS) entry which is preliminary data.</text>
</comment>
<comment type="similarity">
    <text evidence="1">Belongs to the sigma-70 factor family. ECF subfamily.</text>
</comment>
<dbReference type="InterPro" id="IPR036388">
    <property type="entry name" value="WH-like_DNA-bd_sf"/>
</dbReference>
<dbReference type="InterPro" id="IPR013324">
    <property type="entry name" value="RNA_pol_sigma_r3/r4-like"/>
</dbReference>
<evidence type="ECO:0000259" key="6">
    <source>
        <dbReference type="Pfam" id="PF08281"/>
    </source>
</evidence>
<dbReference type="InterPro" id="IPR013325">
    <property type="entry name" value="RNA_pol_sigma_r2"/>
</dbReference>
<dbReference type="SUPFAM" id="SSF88659">
    <property type="entry name" value="Sigma3 and sigma4 domains of RNA polymerase sigma factors"/>
    <property type="match status" value="1"/>
</dbReference>
<evidence type="ECO:0000259" key="5">
    <source>
        <dbReference type="Pfam" id="PF04542"/>
    </source>
</evidence>
<dbReference type="NCBIfam" id="TIGR02937">
    <property type="entry name" value="sigma70-ECF"/>
    <property type="match status" value="1"/>
</dbReference>
<keyword evidence="3" id="KW-0731">Sigma factor</keyword>
<dbReference type="Proteomes" id="UP000824017">
    <property type="component" value="Unassembled WGS sequence"/>
</dbReference>
<reference evidence="7" key="1">
    <citation type="journal article" date="2021" name="PeerJ">
        <title>Extensive microbial diversity within the chicken gut microbiome revealed by metagenomics and culture.</title>
        <authorList>
            <person name="Gilroy R."/>
            <person name="Ravi A."/>
            <person name="Getino M."/>
            <person name="Pursley I."/>
            <person name="Horton D.L."/>
            <person name="Alikhan N.F."/>
            <person name="Baker D."/>
            <person name="Gharbi K."/>
            <person name="Hall N."/>
            <person name="Watson M."/>
            <person name="Adriaenssens E.M."/>
            <person name="Foster-Nyarko E."/>
            <person name="Jarju S."/>
            <person name="Secka A."/>
            <person name="Antonio M."/>
            <person name="Oren A."/>
            <person name="Chaudhuri R.R."/>
            <person name="La Ragione R."/>
            <person name="Hildebrand F."/>
            <person name="Pallen M.J."/>
        </authorList>
    </citation>
    <scope>NUCLEOTIDE SEQUENCE</scope>
    <source>
        <strain evidence="7">ChiGjej1B1-13045</strain>
    </source>
</reference>
<dbReference type="SUPFAM" id="SSF88946">
    <property type="entry name" value="Sigma2 domain of RNA polymerase sigma factors"/>
    <property type="match status" value="1"/>
</dbReference>
<dbReference type="InterPro" id="IPR039425">
    <property type="entry name" value="RNA_pol_sigma-70-like"/>
</dbReference>
<dbReference type="PANTHER" id="PTHR43133">
    <property type="entry name" value="RNA POLYMERASE ECF-TYPE SIGMA FACTO"/>
    <property type="match status" value="1"/>
</dbReference>
<proteinExistence type="inferred from homology"/>
<evidence type="ECO:0000313" key="7">
    <source>
        <dbReference type="EMBL" id="HIZ13474.1"/>
    </source>
</evidence>
<evidence type="ECO:0000256" key="3">
    <source>
        <dbReference type="ARBA" id="ARBA00023082"/>
    </source>
</evidence>
<evidence type="ECO:0000313" key="8">
    <source>
        <dbReference type="Proteomes" id="UP000824017"/>
    </source>
</evidence>
<dbReference type="GO" id="GO:0003677">
    <property type="term" value="F:DNA binding"/>
    <property type="evidence" value="ECO:0007669"/>
    <property type="project" value="InterPro"/>
</dbReference>
<protein>
    <submittedName>
        <fullName evidence="7">RNA polymerase sigma factor</fullName>
    </submittedName>
</protein>
<keyword evidence="4" id="KW-0804">Transcription</keyword>
<dbReference type="Pfam" id="PF08281">
    <property type="entry name" value="Sigma70_r4_2"/>
    <property type="match status" value="1"/>
</dbReference>
<dbReference type="GO" id="GO:0016987">
    <property type="term" value="F:sigma factor activity"/>
    <property type="evidence" value="ECO:0007669"/>
    <property type="project" value="UniProtKB-KW"/>
</dbReference>
<keyword evidence="2" id="KW-0805">Transcription regulation</keyword>
<dbReference type="EMBL" id="DXCD01000161">
    <property type="protein sequence ID" value="HIZ13474.1"/>
    <property type="molecule type" value="Genomic_DNA"/>
</dbReference>
<dbReference type="Gene3D" id="1.10.10.10">
    <property type="entry name" value="Winged helix-like DNA-binding domain superfamily/Winged helix DNA-binding domain"/>
    <property type="match status" value="1"/>
</dbReference>
<evidence type="ECO:0000256" key="4">
    <source>
        <dbReference type="ARBA" id="ARBA00023163"/>
    </source>
</evidence>
<dbReference type="AlphaFoldDB" id="A0A9D2DAX0"/>
<reference evidence="7" key="2">
    <citation type="submission" date="2021-04" db="EMBL/GenBank/DDBJ databases">
        <authorList>
            <person name="Gilroy R."/>
        </authorList>
    </citation>
    <scope>NUCLEOTIDE SEQUENCE</scope>
    <source>
        <strain evidence="7">ChiGjej1B1-13045</strain>
    </source>
</reference>
<feature type="domain" description="RNA polymerase sigma-70 region 2" evidence="5">
    <location>
        <begin position="11"/>
        <end position="77"/>
    </location>
</feature>
<accession>A0A9D2DAX0</accession>
<evidence type="ECO:0000256" key="1">
    <source>
        <dbReference type="ARBA" id="ARBA00010641"/>
    </source>
</evidence>